<dbReference type="GO" id="GO:0017110">
    <property type="term" value="F:nucleoside diphosphate phosphatase activity"/>
    <property type="evidence" value="ECO:0007669"/>
    <property type="project" value="UniProtKB-ARBA"/>
</dbReference>
<evidence type="ECO:0000313" key="5">
    <source>
        <dbReference type="Proteomes" id="UP000565441"/>
    </source>
</evidence>
<keyword evidence="5" id="KW-1185">Reference proteome</keyword>
<feature type="region of interest" description="Disordered" evidence="3">
    <location>
        <begin position="98"/>
        <end position="129"/>
    </location>
</feature>
<dbReference type="Gene3D" id="3.30.420.40">
    <property type="match status" value="1"/>
</dbReference>
<dbReference type="EMBL" id="JAACJP010000022">
    <property type="protein sequence ID" value="KAF5377957.1"/>
    <property type="molecule type" value="Genomic_DNA"/>
</dbReference>
<dbReference type="Pfam" id="PF01150">
    <property type="entry name" value="GDA1_CD39"/>
    <property type="match status" value="1"/>
</dbReference>
<comment type="similarity">
    <text evidence="1">Belongs to the GDA1/CD39 NTPase family.</text>
</comment>
<organism evidence="4 5">
    <name type="scientific">Tricholomella constricta</name>
    <dbReference type="NCBI Taxonomy" id="117010"/>
    <lineage>
        <taxon>Eukaryota</taxon>
        <taxon>Fungi</taxon>
        <taxon>Dikarya</taxon>
        <taxon>Basidiomycota</taxon>
        <taxon>Agaricomycotina</taxon>
        <taxon>Agaricomycetes</taxon>
        <taxon>Agaricomycetidae</taxon>
        <taxon>Agaricales</taxon>
        <taxon>Tricholomatineae</taxon>
        <taxon>Lyophyllaceae</taxon>
        <taxon>Tricholomella</taxon>
    </lineage>
</organism>
<comment type="caution">
    <text evidence="4">The sequence shown here is derived from an EMBL/GenBank/DDBJ whole genome shotgun (WGS) entry which is preliminary data.</text>
</comment>
<feature type="compositionally biased region" description="Basic residues" evidence="3">
    <location>
        <begin position="103"/>
        <end position="114"/>
    </location>
</feature>
<evidence type="ECO:0000313" key="4">
    <source>
        <dbReference type="EMBL" id="KAF5377957.1"/>
    </source>
</evidence>
<proteinExistence type="inferred from homology"/>
<keyword evidence="2" id="KW-0378">Hydrolase</keyword>
<feature type="compositionally biased region" description="Low complexity" evidence="3">
    <location>
        <begin position="28"/>
        <end position="41"/>
    </location>
</feature>
<reference evidence="4 5" key="1">
    <citation type="journal article" date="2020" name="ISME J.">
        <title>Uncovering the hidden diversity of litter-decomposition mechanisms in mushroom-forming fungi.</title>
        <authorList>
            <person name="Floudas D."/>
            <person name="Bentzer J."/>
            <person name="Ahren D."/>
            <person name="Johansson T."/>
            <person name="Persson P."/>
            <person name="Tunlid A."/>
        </authorList>
    </citation>
    <scope>NUCLEOTIDE SEQUENCE [LARGE SCALE GENOMIC DNA]</scope>
    <source>
        <strain evidence="4 5">CBS 661.87</strain>
    </source>
</reference>
<dbReference type="AlphaFoldDB" id="A0A8H5H763"/>
<dbReference type="Proteomes" id="UP000565441">
    <property type="component" value="Unassembled WGS sequence"/>
</dbReference>
<gene>
    <name evidence="4" type="ORF">D9615_006771</name>
</gene>
<feature type="region of interest" description="Disordered" evidence="3">
    <location>
        <begin position="1"/>
        <end position="61"/>
    </location>
</feature>
<sequence length="129" mass="14332">MCQDTTIPEPTSKPHHSPDLQHPPPRSPNTNTNSNTTLPTSFETDPDPSKTPACTRPYTPGGQYALMIDAGSTGSRIHIYKFNSCGFPPSYEWGVFNQTSRGLRPRPARRRSQPRRSDGRGRARRARAA</sequence>
<accession>A0A8H5H763</accession>
<protein>
    <submittedName>
        <fullName evidence="4">Uncharacterized protein</fullName>
    </submittedName>
</protein>
<evidence type="ECO:0000256" key="3">
    <source>
        <dbReference type="SAM" id="MobiDB-lite"/>
    </source>
</evidence>
<evidence type="ECO:0000256" key="1">
    <source>
        <dbReference type="ARBA" id="ARBA00009283"/>
    </source>
</evidence>
<dbReference type="OrthoDB" id="6372431at2759"/>
<name>A0A8H5H763_9AGAR</name>
<dbReference type="InterPro" id="IPR000407">
    <property type="entry name" value="GDA1_CD39_NTPase"/>
</dbReference>
<evidence type="ECO:0000256" key="2">
    <source>
        <dbReference type="ARBA" id="ARBA00022801"/>
    </source>
</evidence>